<feature type="signal peptide" evidence="2">
    <location>
        <begin position="1"/>
        <end position="22"/>
    </location>
</feature>
<organism evidence="4 5">
    <name type="scientific">Peiella sedimenti</name>
    <dbReference type="NCBI Taxonomy" id="3061083"/>
    <lineage>
        <taxon>Bacteria</taxon>
        <taxon>Pseudomonadati</taxon>
        <taxon>Pseudomonadota</taxon>
        <taxon>Alphaproteobacteria</taxon>
        <taxon>Caulobacterales</taxon>
        <taxon>Caulobacteraceae</taxon>
        <taxon>Peiella</taxon>
    </lineage>
</organism>
<gene>
    <name evidence="4" type="ORF">Q0812_02925</name>
</gene>
<keyword evidence="5" id="KW-1185">Reference proteome</keyword>
<protein>
    <submittedName>
        <fullName evidence="4">Porin family protein</fullName>
    </submittedName>
</protein>
<name>A0ABT8SK59_9CAUL</name>
<accession>A0ABT8SK59</accession>
<keyword evidence="1 2" id="KW-0732">Signal</keyword>
<evidence type="ECO:0000313" key="4">
    <source>
        <dbReference type="EMBL" id="MDO1558379.1"/>
    </source>
</evidence>
<evidence type="ECO:0000256" key="2">
    <source>
        <dbReference type="SAM" id="SignalP"/>
    </source>
</evidence>
<dbReference type="Proteomes" id="UP001169063">
    <property type="component" value="Unassembled WGS sequence"/>
</dbReference>
<sequence length="175" mass="18340">MRKIILSTAALAAVAVALPAAAQSMSAPSYYVNGGYGHYEAEDADASLGAITGRFGARFTPNFGAEAEASFGVAGEEIGAVDVDLNYDAAIYAVGFLPVTPNLELLGRIGYGTTELEASTGGVSVSESESSWNFGVGAQYMFDGMNGVRGDYTRREFNDDAGSADVWSIAYVRKF</sequence>
<evidence type="ECO:0000259" key="3">
    <source>
        <dbReference type="Pfam" id="PF13505"/>
    </source>
</evidence>
<evidence type="ECO:0000256" key="1">
    <source>
        <dbReference type="ARBA" id="ARBA00022729"/>
    </source>
</evidence>
<feature type="chain" id="PRO_5047532122" evidence="2">
    <location>
        <begin position="23"/>
        <end position="175"/>
    </location>
</feature>
<dbReference type="SUPFAM" id="SSF56925">
    <property type="entry name" value="OMPA-like"/>
    <property type="match status" value="1"/>
</dbReference>
<dbReference type="InterPro" id="IPR011250">
    <property type="entry name" value="OMP/PagP_B-barrel"/>
</dbReference>
<dbReference type="Gene3D" id="2.40.160.20">
    <property type="match status" value="1"/>
</dbReference>
<reference evidence="4" key="1">
    <citation type="submission" date="2023-07" db="EMBL/GenBank/DDBJ databases">
        <title>Brevundimonas soil sp. nov., isolated from the soil of chemical plant.</title>
        <authorList>
            <person name="Wu N."/>
        </authorList>
    </citation>
    <scope>NUCLEOTIDE SEQUENCE</scope>
    <source>
        <strain evidence="4">XZ-24</strain>
    </source>
</reference>
<feature type="domain" description="Outer membrane protein beta-barrel" evidence="3">
    <location>
        <begin position="9"/>
        <end position="175"/>
    </location>
</feature>
<proteinExistence type="predicted"/>
<dbReference type="EMBL" id="JAUKTR010000001">
    <property type="protein sequence ID" value="MDO1558379.1"/>
    <property type="molecule type" value="Genomic_DNA"/>
</dbReference>
<dbReference type="InterPro" id="IPR027385">
    <property type="entry name" value="Beta-barrel_OMP"/>
</dbReference>
<evidence type="ECO:0000313" key="5">
    <source>
        <dbReference type="Proteomes" id="UP001169063"/>
    </source>
</evidence>
<dbReference type="Pfam" id="PF13505">
    <property type="entry name" value="OMP_b-brl"/>
    <property type="match status" value="1"/>
</dbReference>
<dbReference type="RefSeq" id="WP_302108793.1">
    <property type="nucleotide sequence ID" value="NZ_JAUKTR010000001.1"/>
</dbReference>
<comment type="caution">
    <text evidence="4">The sequence shown here is derived from an EMBL/GenBank/DDBJ whole genome shotgun (WGS) entry which is preliminary data.</text>
</comment>